<evidence type="ECO:0008006" key="3">
    <source>
        <dbReference type="Google" id="ProtNLM"/>
    </source>
</evidence>
<protein>
    <recommendedName>
        <fullName evidence="3">Saccharopine dehydrogenase</fullName>
    </recommendedName>
</protein>
<dbReference type="Proteomes" id="UP000028007">
    <property type="component" value="Unassembled WGS sequence"/>
</dbReference>
<sequence>MTNLKNTAALKVLIAGGYGHIGSNIARHLRKKHPEINLILGGRHPEKGHQFAAEIGRTECIFLDVNKPFDSDSAGSPDLIIAALQDHKNMLFDAAVENNISYISITRTADEVAPMIFKALQKQPLSKLVLTDHWQAGVLTIVAKQVAEQFQQINTIETACVYDELDPIGPMIAAQMDSFVTRALIRNEKNWIFVDATEYPRDFYLANGTAARGYPMGTLDVPSLASLTDASNVRFDIVIGQSIGTNQGKNASHDLYIDIEGILVSGKPAKMRTIVSDPAGQSHLTALGVLISVEGIFGLSGQLPPSNGGIYLPETLLNATNAVKTLKEFGVTITQTEI</sequence>
<evidence type="ECO:0000313" key="2">
    <source>
        <dbReference type="Proteomes" id="UP000028007"/>
    </source>
</evidence>
<accession>A0A081PDE8</accession>
<dbReference type="EMBL" id="JNFF01000110">
    <property type="protein sequence ID" value="KEQ28721.1"/>
    <property type="molecule type" value="Genomic_DNA"/>
</dbReference>
<proteinExistence type="predicted"/>
<name>A0A081PDE8_9SPHI</name>
<dbReference type="AlphaFoldDB" id="A0A081PDE8"/>
<keyword evidence="2" id="KW-1185">Reference proteome</keyword>
<organism evidence="1 2">
    <name type="scientific">Pedobacter antarcticus 4BY</name>
    <dbReference type="NCBI Taxonomy" id="1358423"/>
    <lineage>
        <taxon>Bacteria</taxon>
        <taxon>Pseudomonadati</taxon>
        <taxon>Bacteroidota</taxon>
        <taxon>Sphingobacteriia</taxon>
        <taxon>Sphingobacteriales</taxon>
        <taxon>Sphingobacteriaceae</taxon>
        <taxon>Pedobacter</taxon>
    </lineage>
</organism>
<gene>
    <name evidence="1" type="ORF">N180_04845</name>
</gene>
<evidence type="ECO:0000313" key="1">
    <source>
        <dbReference type="EMBL" id="KEQ28721.1"/>
    </source>
</evidence>
<dbReference type="eggNOG" id="COG0702">
    <property type="taxonomic scope" value="Bacteria"/>
</dbReference>
<dbReference type="SUPFAM" id="SSF51735">
    <property type="entry name" value="NAD(P)-binding Rossmann-fold domains"/>
    <property type="match status" value="1"/>
</dbReference>
<dbReference type="Gene3D" id="3.40.50.720">
    <property type="entry name" value="NAD(P)-binding Rossmann-like Domain"/>
    <property type="match status" value="1"/>
</dbReference>
<dbReference type="RefSeq" id="WP_037443787.1">
    <property type="nucleotide sequence ID" value="NZ_JNFF01000110.1"/>
</dbReference>
<dbReference type="InterPro" id="IPR036291">
    <property type="entry name" value="NAD(P)-bd_dom_sf"/>
</dbReference>
<comment type="caution">
    <text evidence="1">The sequence shown here is derived from an EMBL/GenBank/DDBJ whole genome shotgun (WGS) entry which is preliminary data.</text>
</comment>
<reference evidence="1 2" key="1">
    <citation type="journal article" date="1992" name="Int. J. Syst. Bacteriol.">
        <title>Sphingobacterium antarcticus sp. nov. a Psychrotrophic Bacterium from the Soils of Schirmacher Oasis, Antarctica.</title>
        <authorList>
            <person name="Shivaji S."/>
            <person name="Ray M.K."/>
            <person name="Rao N.S."/>
            <person name="Saiserr L."/>
            <person name="Jagannadham M.V."/>
            <person name="Kumar G.S."/>
            <person name="Reddy G."/>
            <person name="Bhargava P.M."/>
        </authorList>
    </citation>
    <scope>NUCLEOTIDE SEQUENCE [LARGE SCALE GENOMIC DNA]</scope>
    <source>
        <strain evidence="1 2">4BY</strain>
    </source>
</reference>